<proteinExistence type="predicted"/>
<dbReference type="AlphaFoldDB" id="A0A1Y0I5W4"/>
<keyword evidence="1" id="KW-0812">Transmembrane</keyword>
<accession>A0A1Y0I5W4</accession>
<protein>
    <submittedName>
        <fullName evidence="2">Uncharacterized protein</fullName>
    </submittedName>
</protein>
<dbReference type="RefSeq" id="WP_087460684.1">
    <property type="nucleotide sequence ID" value="NZ_CP021425.1"/>
</dbReference>
<feature type="transmembrane region" description="Helical" evidence="1">
    <location>
        <begin position="12"/>
        <end position="36"/>
    </location>
</feature>
<dbReference type="EMBL" id="CP021425">
    <property type="protein sequence ID" value="ARU55599.1"/>
    <property type="molecule type" value="Genomic_DNA"/>
</dbReference>
<reference evidence="2 3" key="1">
    <citation type="submission" date="2017-05" db="EMBL/GenBank/DDBJ databases">
        <title>Genomic insights into alkan degradation activity of Oleiphilus messinensis.</title>
        <authorList>
            <person name="Kozyavkin S.A."/>
            <person name="Slesarev A.I."/>
            <person name="Golyshin P.N."/>
            <person name="Korzhenkov A."/>
            <person name="Golyshina O.N."/>
            <person name="Toshchakov S.V."/>
        </authorList>
    </citation>
    <scope>NUCLEOTIDE SEQUENCE [LARGE SCALE GENOMIC DNA]</scope>
    <source>
        <strain evidence="2 3">ME102</strain>
    </source>
</reference>
<name>A0A1Y0I5W4_9GAMM</name>
<evidence type="ECO:0000313" key="3">
    <source>
        <dbReference type="Proteomes" id="UP000196027"/>
    </source>
</evidence>
<dbReference type="Proteomes" id="UP000196027">
    <property type="component" value="Chromosome"/>
</dbReference>
<keyword evidence="3" id="KW-1185">Reference proteome</keyword>
<gene>
    <name evidence="2" type="ORF">OLMES_1524</name>
</gene>
<keyword evidence="1" id="KW-0472">Membrane</keyword>
<organism evidence="2 3">
    <name type="scientific">Oleiphilus messinensis</name>
    <dbReference type="NCBI Taxonomy" id="141451"/>
    <lineage>
        <taxon>Bacteria</taxon>
        <taxon>Pseudomonadati</taxon>
        <taxon>Pseudomonadota</taxon>
        <taxon>Gammaproteobacteria</taxon>
        <taxon>Oceanospirillales</taxon>
        <taxon>Oleiphilaceae</taxon>
        <taxon>Oleiphilus</taxon>
    </lineage>
</organism>
<evidence type="ECO:0000313" key="2">
    <source>
        <dbReference type="EMBL" id="ARU55599.1"/>
    </source>
</evidence>
<sequence length="130" mass="15145">MLTEDLHSLLSNFFAISIVGTAFLTLFSLIIVGVTLAPRLKHEFEKEGQYEPMSPWLFWISSVAVCCVFRARPHNKYMYPYFRGFDVYRFSNLIERMFCYISMYGFFITVILAMTVNASDIFLGTEFIND</sequence>
<feature type="transmembrane region" description="Helical" evidence="1">
    <location>
        <begin position="56"/>
        <end position="72"/>
    </location>
</feature>
<dbReference type="KEGG" id="ome:OLMES_1524"/>
<keyword evidence="1" id="KW-1133">Transmembrane helix</keyword>
<feature type="transmembrane region" description="Helical" evidence="1">
    <location>
        <begin position="93"/>
        <end position="116"/>
    </location>
</feature>
<evidence type="ECO:0000256" key="1">
    <source>
        <dbReference type="SAM" id="Phobius"/>
    </source>
</evidence>